<feature type="transmembrane region" description="Helical" evidence="14">
    <location>
        <begin position="64"/>
        <end position="86"/>
    </location>
</feature>
<dbReference type="PANTHER" id="PTHR40659:SF1">
    <property type="entry name" value="NICKEL_COBALT EFFLUX SYSTEM RCNA"/>
    <property type="match status" value="1"/>
</dbReference>
<keyword evidence="6" id="KW-1003">Cell membrane</keyword>
<evidence type="ECO:0000256" key="7">
    <source>
        <dbReference type="ARBA" id="ARBA00022596"/>
    </source>
</evidence>
<keyword evidence="13" id="KW-0170">Cobalt</keyword>
<comment type="similarity">
    <text evidence="3">Belongs to the NiCoT transporter (TC 2.A.52) family. RcnA subfamily.</text>
</comment>
<dbReference type="AlphaFoldDB" id="K8WNZ5"/>
<evidence type="ECO:0000256" key="9">
    <source>
        <dbReference type="ARBA" id="ARBA00022989"/>
    </source>
</evidence>
<evidence type="ECO:0000313" key="15">
    <source>
        <dbReference type="EMBL" id="EKT62294.1"/>
    </source>
</evidence>
<evidence type="ECO:0000256" key="6">
    <source>
        <dbReference type="ARBA" id="ARBA00022475"/>
    </source>
</evidence>
<keyword evidence="10" id="KW-0406">Ion transport</keyword>
<dbReference type="GO" id="GO:0046583">
    <property type="term" value="F:monoatomic cation efflux transmembrane transporter activity"/>
    <property type="evidence" value="ECO:0007669"/>
    <property type="project" value="TreeGrafter"/>
</dbReference>
<dbReference type="Proteomes" id="UP000009336">
    <property type="component" value="Unassembled WGS sequence"/>
</dbReference>
<feature type="transmembrane region" description="Helical" evidence="14">
    <location>
        <begin position="7"/>
        <end position="28"/>
    </location>
</feature>
<dbReference type="PATRIC" id="fig|1141662.3.peg.1744"/>
<evidence type="ECO:0000256" key="11">
    <source>
        <dbReference type="ARBA" id="ARBA00023112"/>
    </source>
</evidence>
<evidence type="ECO:0000313" key="16">
    <source>
        <dbReference type="Proteomes" id="UP000009336"/>
    </source>
</evidence>
<comment type="function">
    <text evidence="1">Efflux system for nickel and cobalt.</text>
</comment>
<comment type="subcellular location">
    <subcellularLocation>
        <location evidence="2 14">Cell membrane</location>
        <topology evidence="2 14">Multi-pass membrane protein</topology>
    </subcellularLocation>
</comment>
<dbReference type="GO" id="GO:0015099">
    <property type="term" value="F:nickel cation transmembrane transporter activity"/>
    <property type="evidence" value="ECO:0007669"/>
    <property type="project" value="UniProtKB-UniRule"/>
</dbReference>
<gene>
    <name evidence="15" type="ORF">OOA_08597</name>
</gene>
<proteinExistence type="inferred from homology"/>
<dbReference type="InterPro" id="IPR011541">
    <property type="entry name" value="Ni/Co_transpt_high_affinity"/>
</dbReference>
<dbReference type="Pfam" id="PF03824">
    <property type="entry name" value="NicO"/>
    <property type="match status" value="1"/>
</dbReference>
<keyword evidence="5 14" id="KW-0813">Transport</keyword>
<dbReference type="OrthoDB" id="9812956at2"/>
<feature type="transmembrane region" description="Helical" evidence="14">
    <location>
        <begin position="258"/>
        <end position="283"/>
    </location>
</feature>
<protein>
    <recommendedName>
        <fullName evidence="14">Nickel/cobalt efflux system</fullName>
    </recommendedName>
</protein>
<comment type="caution">
    <text evidence="15">The sequence shown here is derived from an EMBL/GenBank/DDBJ whole genome shotgun (WGS) entry which is preliminary data.</text>
</comment>
<evidence type="ECO:0000256" key="13">
    <source>
        <dbReference type="ARBA" id="ARBA00023285"/>
    </source>
</evidence>
<dbReference type="RefSeq" id="WP_008911740.1">
    <property type="nucleotide sequence ID" value="NZ_KB233222.1"/>
</dbReference>
<keyword evidence="12 14" id="KW-0472">Membrane</keyword>
<dbReference type="GO" id="GO:0005886">
    <property type="term" value="C:plasma membrane"/>
    <property type="evidence" value="ECO:0007669"/>
    <property type="project" value="UniProtKB-SubCell"/>
</dbReference>
<evidence type="ECO:0000256" key="1">
    <source>
        <dbReference type="ARBA" id="ARBA00002510"/>
    </source>
</evidence>
<feature type="transmembrane region" description="Helical" evidence="14">
    <location>
        <begin position="107"/>
        <end position="134"/>
    </location>
</feature>
<accession>K8WNZ5</accession>
<dbReference type="eggNOG" id="COG2215">
    <property type="taxonomic scope" value="Bacteria"/>
</dbReference>
<feature type="transmembrane region" description="Helical" evidence="14">
    <location>
        <begin position="228"/>
        <end position="252"/>
    </location>
</feature>
<dbReference type="PANTHER" id="PTHR40659">
    <property type="entry name" value="NICKEL/COBALT EFFLUX SYSTEM RCNA"/>
    <property type="match status" value="1"/>
</dbReference>
<organism evidence="15 16">
    <name type="scientific">Providencia burhodogranariea DSM 19968</name>
    <dbReference type="NCBI Taxonomy" id="1141662"/>
    <lineage>
        <taxon>Bacteria</taxon>
        <taxon>Pseudomonadati</taxon>
        <taxon>Pseudomonadota</taxon>
        <taxon>Gammaproteobacteria</taxon>
        <taxon>Enterobacterales</taxon>
        <taxon>Morganellaceae</taxon>
        <taxon>Providencia</taxon>
    </lineage>
</organism>
<dbReference type="HOGENOM" id="CLU_058605_0_0_6"/>
<keyword evidence="8 14" id="KW-0812">Transmembrane</keyword>
<keyword evidence="11" id="KW-0921">Nickel transport</keyword>
<feature type="transmembrane region" description="Helical" evidence="14">
    <location>
        <begin position="295"/>
        <end position="322"/>
    </location>
</feature>
<dbReference type="InterPro" id="IPR051224">
    <property type="entry name" value="NiCoT_RcnA"/>
</dbReference>
<evidence type="ECO:0000256" key="4">
    <source>
        <dbReference type="ARBA" id="ARBA00022426"/>
    </source>
</evidence>
<sequence>MSINKPGFFSLSKIIGILFLLLLITVIYQFHQHWPMLLQISVSWQKQLNHSLTELLQATSQDTLHSGLMLISISFLYGLLHAVGPGHGKLIITTYIATNPTRLKQSVILSLLSSLLQGLVAVILVSAILVIFQLSTRHLNLVSQYSEKLSYGFVILLGLLCCFKAFRQLWKINHKSKAQALRVRTVSPLNTTQAFVMSPPYQSDAICNCGHQHVISPQQLPISLKTQAIVVFSMGLRPCSGALLVLIFSYVIGVYQWGIIAAMAMALGTALTICTIAIFVYFLRDTAMYLAKKQGFTFSAYWGIIIGFCAGLVFILLGLLMYQSLAIDGMGSPLLSPRQT</sequence>
<evidence type="ECO:0000256" key="12">
    <source>
        <dbReference type="ARBA" id="ARBA00023136"/>
    </source>
</evidence>
<keyword evidence="9 14" id="KW-1133">Transmembrane helix</keyword>
<dbReference type="GO" id="GO:0010045">
    <property type="term" value="P:response to nickel cation"/>
    <property type="evidence" value="ECO:0007669"/>
    <property type="project" value="TreeGrafter"/>
</dbReference>
<dbReference type="GO" id="GO:0032025">
    <property type="term" value="P:response to cobalt ion"/>
    <property type="evidence" value="ECO:0007669"/>
    <property type="project" value="TreeGrafter"/>
</dbReference>
<dbReference type="EMBL" id="AKKL01000021">
    <property type="protein sequence ID" value="EKT62294.1"/>
    <property type="molecule type" value="Genomic_DNA"/>
</dbReference>
<dbReference type="GO" id="GO:0006824">
    <property type="term" value="P:cobalt ion transport"/>
    <property type="evidence" value="ECO:0007669"/>
    <property type="project" value="UniProtKB-KW"/>
</dbReference>
<evidence type="ECO:0000256" key="10">
    <source>
        <dbReference type="ARBA" id="ARBA00023065"/>
    </source>
</evidence>
<dbReference type="STRING" id="1141662.OOA_08597"/>
<keyword evidence="16" id="KW-1185">Reference proteome</keyword>
<evidence type="ECO:0000256" key="14">
    <source>
        <dbReference type="RuleBase" id="RU362101"/>
    </source>
</evidence>
<keyword evidence="4" id="KW-0171">Cobalt transport</keyword>
<evidence type="ECO:0000256" key="5">
    <source>
        <dbReference type="ARBA" id="ARBA00022448"/>
    </source>
</evidence>
<evidence type="ECO:0000256" key="3">
    <source>
        <dbReference type="ARBA" id="ARBA00010428"/>
    </source>
</evidence>
<feature type="transmembrane region" description="Helical" evidence="14">
    <location>
        <begin position="149"/>
        <end position="166"/>
    </location>
</feature>
<evidence type="ECO:0000256" key="8">
    <source>
        <dbReference type="ARBA" id="ARBA00022692"/>
    </source>
</evidence>
<name>K8WNZ5_9GAMM</name>
<evidence type="ECO:0000256" key="2">
    <source>
        <dbReference type="ARBA" id="ARBA00004651"/>
    </source>
</evidence>
<keyword evidence="7" id="KW-0533">Nickel</keyword>
<reference evidence="15 16" key="1">
    <citation type="journal article" date="2012" name="BMC Genomics">
        <title>Comparative genomics of bacteria in the genus Providencia isolated from wild Drosophila melanogaster.</title>
        <authorList>
            <person name="Galac M.R."/>
            <person name="Lazzaro B.P."/>
        </authorList>
    </citation>
    <scope>NUCLEOTIDE SEQUENCE [LARGE SCALE GENOMIC DNA]</scope>
    <source>
        <strain evidence="15 16">DSM 19968</strain>
    </source>
</reference>